<feature type="compositionally biased region" description="Basic and acidic residues" evidence="1">
    <location>
        <begin position="45"/>
        <end position="65"/>
    </location>
</feature>
<accession>A0AAV2FUB7</accession>
<evidence type="ECO:0000256" key="1">
    <source>
        <dbReference type="SAM" id="MobiDB-lite"/>
    </source>
</evidence>
<feature type="region of interest" description="Disordered" evidence="1">
    <location>
        <begin position="17"/>
        <end position="65"/>
    </location>
</feature>
<dbReference type="AlphaFoldDB" id="A0AAV2FUB7"/>
<proteinExistence type="predicted"/>
<name>A0AAV2FUB7_9ROSI</name>
<gene>
    <name evidence="2" type="ORF">LTRI10_LOCUS41980</name>
</gene>
<reference evidence="2 3" key="1">
    <citation type="submission" date="2024-04" db="EMBL/GenBank/DDBJ databases">
        <authorList>
            <person name="Fracassetti M."/>
        </authorList>
    </citation>
    <scope>NUCLEOTIDE SEQUENCE [LARGE SCALE GENOMIC DNA]</scope>
</reference>
<protein>
    <submittedName>
        <fullName evidence="2">Uncharacterized protein</fullName>
    </submittedName>
</protein>
<sequence length="106" mass="11908">MNPTLLVIACRSSKLRKVEEDGGQAEIDGEQPSGDRSTAPRCRRRQIDDTRNSHDERRSGCDDRGANRWWSAMEDDDEQCSGGSLIWPSTQAEIHKLFTFRSTPAG</sequence>
<organism evidence="2 3">
    <name type="scientific">Linum trigynum</name>
    <dbReference type="NCBI Taxonomy" id="586398"/>
    <lineage>
        <taxon>Eukaryota</taxon>
        <taxon>Viridiplantae</taxon>
        <taxon>Streptophyta</taxon>
        <taxon>Embryophyta</taxon>
        <taxon>Tracheophyta</taxon>
        <taxon>Spermatophyta</taxon>
        <taxon>Magnoliopsida</taxon>
        <taxon>eudicotyledons</taxon>
        <taxon>Gunneridae</taxon>
        <taxon>Pentapetalae</taxon>
        <taxon>rosids</taxon>
        <taxon>fabids</taxon>
        <taxon>Malpighiales</taxon>
        <taxon>Linaceae</taxon>
        <taxon>Linum</taxon>
    </lineage>
</organism>
<evidence type="ECO:0000313" key="3">
    <source>
        <dbReference type="Proteomes" id="UP001497516"/>
    </source>
</evidence>
<keyword evidence="3" id="KW-1185">Reference proteome</keyword>
<dbReference type="Proteomes" id="UP001497516">
    <property type="component" value="Chromosome 7"/>
</dbReference>
<dbReference type="EMBL" id="OZ034820">
    <property type="protein sequence ID" value="CAL1401946.1"/>
    <property type="molecule type" value="Genomic_DNA"/>
</dbReference>
<evidence type="ECO:0000313" key="2">
    <source>
        <dbReference type="EMBL" id="CAL1401946.1"/>
    </source>
</evidence>